<reference evidence="3 4" key="1">
    <citation type="submission" date="2018-10" db="EMBL/GenBank/DDBJ databases">
        <title>A high-quality apple genome assembly.</title>
        <authorList>
            <person name="Hu J."/>
        </authorList>
    </citation>
    <scope>NUCLEOTIDE SEQUENCE [LARGE SCALE GENOMIC DNA]</scope>
    <source>
        <strain evidence="4">cv. HFTH1</strain>
        <tissue evidence="3">Young leaf</tissue>
    </source>
</reference>
<dbReference type="EMBL" id="RDQH01000329">
    <property type="protein sequence ID" value="RXI03507.1"/>
    <property type="molecule type" value="Genomic_DNA"/>
</dbReference>
<dbReference type="Pfam" id="PF23286">
    <property type="entry name" value="LRR_13"/>
    <property type="match status" value="1"/>
</dbReference>
<feature type="domain" description="Disease resistance protein RPS4B/Roq1-like leucine-rich repeats" evidence="2">
    <location>
        <begin position="143"/>
        <end position="232"/>
    </location>
</feature>
<name>A0A498K8A8_MALDO</name>
<dbReference type="Gene3D" id="3.80.10.10">
    <property type="entry name" value="Ribonuclease Inhibitor"/>
    <property type="match status" value="1"/>
</dbReference>
<organism evidence="3 4">
    <name type="scientific">Malus domestica</name>
    <name type="common">Apple</name>
    <name type="synonym">Pyrus malus</name>
    <dbReference type="NCBI Taxonomy" id="3750"/>
    <lineage>
        <taxon>Eukaryota</taxon>
        <taxon>Viridiplantae</taxon>
        <taxon>Streptophyta</taxon>
        <taxon>Embryophyta</taxon>
        <taxon>Tracheophyta</taxon>
        <taxon>Spermatophyta</taxon>
        <taxon>Magnoliopsida</taxon>
        <taxon>eudicotyledons</taxon>
        <taxon>Gunneridae</taxon>
        <taxon>Pentapetalae</taxon>
        <taxon>rosids</taxon>
        <taxon>fabids</taxon>
        <taxon>Rosales</taxon>
        <taxon>Rosaceae</taxon>
        <taxon>Amygdaloideae</taxon>
        <taxon>Maleae</taxon>
        <taxon>Malus</taxon>
    </lineage>
</organism>
<dbReference type="InterPro" id="IPR058546">
    <property type="entry name" value="RPS4B/Roq1-like_LRR"/>
</dbReference>
<dbReference type="SUPFAM" id="SSF52047">
    <property type="entry name" value="RNI-like"/>
    <property type="match status" value="1"/>
</dbReference>
<evidence type="ECO:0000313" key="4">
    <source>
        <dbReference type="Proteomes" id="UP000290289"/>
    </source>
</evidence>
<dbReference type="PANTHER" id="PTHR45752">
    <property type="entry name" value="LEUCINE-RICH REPEAT-CONTAINING"/>
    <property type="match status" value="1"/>
</dbReference>
<dbReference type="Proteomes" id="UP000290289">
    <property type="component" value="Chromosome 3"/>
</dbReference>
<protein>
    <recommendedName>
        <fullName evidence="2">Disease resistance protein RPS4B/Roq1-like leucine-rich repeats domain-containing protein</fullName>
    </recommendedName>
</protein>
<sequence>MASVTPHISRDFRSYGRTQFALFGLLQLKNCHQLRSLRLDEIAIEELPSSINTLMGLSYLKLKSLPSSICQLKSLKDFNLDGSKNLEKFTEILEVMEELQSLWLDEIAIEELPSSINNLTRLWGLSLEGCLKLKSLSCSICQLKSLEDFTLAGCSNLEKFSEILEVMEELQSLCLDGTTIEELPSSINNLTKLCSLSLEGCLNLKCLPCSIDQLKSLEYLFLGDCPNLEREFGCTKYINGSSNPK</sequence>
<dbReference type="InterPro" id="IPR050715">
    <property type="entry name" value="LRR-SigEffector_domain"/>
</dbReference>
<keyword evidence="4" id="KW-1185">Reference proteome</keyword>
<dbReference type="STRING" id="3750.A0A498K8A8"/>
<evidence type="ECO:0000259" key="2">
    <source>
        <dbReference type="Pfam" id="PF23286"/>
    </source>
</evidence>
<dbReference type="PANTHER" id="PTHR45752:SF195">
    <property type="entry name" value="LEUCINE-RICH REPEAT (LRR) FAMILY PROTEIN-RELATED"/>
    <property type="match status" value="1"/>
</dbReference>
<proteinExistence type="predicted"/>
<dbReference type="AlphaFoldDB" id="A0A498K8A8"/>
<evidence type="ECO:0000313" key="3">
    <source>
        <dbReference type="EMBL" id="RXI03507.1"/>
    </source>
</evidence>
<comment type="caution">
    <text evidence="3">The sequence shown here is derived from an EMBL/GenBank/DDBJ whole genome shotgun (WGS) entry which is preliminary data.</text>
</comment>
<evidence type="ECO:0000256" key="1">
    <source>
        <dbReference type="ARBA" id="ARBA00022821"/>
    </source>
</evidence>
<dbReference type="InterPro" id="IPR032675">
    <property type="entry name" value="LRR_dom_sf"/>
</dbReference>
<gene>
    <name evidence="3" type="ORF">DVH24_004159</name>
</gene>
<keyword evidence="1" id="KW-0611">Plant defense</keyword>
<accession>A0A498K8A8</accession>